<dbReference type="GO" id="GO:0003677">
    <property type="term" value="F:DNA binding"/>
    <property type="evidence" value="ECO:0007669"/>
    <property type="project" value="InterPro"/>
</dbReference>
<dbReference type="CDD" id="cd00338">
    <property type="entry name" value="Ser_Recombinase"/>
    <property type="match status" value="1"/>
</dbReference>
<dbReference type="PROSITE" id="PS51737">
    <property type="entry name" value="RECOMBINASE_DNA_BIND"/>
    <property type="match status" value="1"/>
</dbReference>
<proteinExistence type="predicted"/>
<reference evidence="2 3" key="1">
    <citation type="submission" date="2019-07" db="EMBL/GenBank/DDBJ databases">
        <authorList>
            <person name="Kim J."/>
        </authorList>
    </citation>
    <scope>NUCLEOTIDE SEQUENCE [LARGE SCALE GENOMIC DNA]</scope>
    <source>
        <strain evidence="2 3">JC52</strain>
    </source>
</reference>
<organism evidence="2 3">
    <name type="scientific">Paenibacillus cremeus</name>
    <dbReference type="NCBI Taxonomy" id="2163881"/>
    <lineage>
        <taxon>Bacteria</taxon>
        <taxon>Bacillati</taxon>
        <taxon>Bacillota</taxon>
        <taxon>Bacilli</taxon>
        <taxon>Bacillales</taxon>
        <taxon>Paenibacillaceae</taxon>
        <taxon>Paenibacillus</taxon>
    </lineage>
</organism>
<dbReference type="Pfam" id="PF07508">
    <property type="entry name" value="Recombinase"/>
    <property type="match status" value="1"/>
</dbReference>
<dbReference type="Pfam" id="PF00239">
    <property type="entry name" value="Resolvase"/>
    <property type="match status" value="1"/>
</dbReference>
<protein>
    <submittedName>
        <fullName evidence="2">Recombinase family protein</fullName>
    </submittedName>
</protein>
<dbReference type="InterPro" id="IPR050639">
    <property type="entry name" value="SSR_resolvase"/>
</dbReference>
<dbReference type="InterPro" id="IPR036162">
    <property type="entry name" value="Resolvase-like_N_sf"/>
</dbReference>
<sequence length="528" mass="60944">MRKHVAMYLRISQEKEKGAKQKTEGMETLTNHRNILMEYAAKNNFTYEEFSEVLSGGKSELEERPQLQRLLDNIERFDAILVMELSRISRNGLISEMVLQCCTDYDKPIITPDKTYDLANNQTDVLTFRFGSLIASQEHALIGKRSKNNKISMAKQGLHISGGIPYGYRRNEKTKKLEICEEEAAVVRYIFQLHSEGLGSRKIVDKLNAEGYKPQRSNAFQLPTVKRIIQNPAYKGTVVFQDRKRIKENGKYTYKILNTIETSDSHPPIIPVEEWEQANRERVDRATKAKTIREKPAKTTGITMLKDLVFCGVCGRKMAMCKEKSCEGKEERFLLRPCYFQLPNRAEKCNNCGIKLAALEQEVVRGLRRHSKQLQVELRLLQQSDSTNVARSLKERLSNIDAQIIENQKQLNNLIDLAVAGIFSHEELKSKKQALLDHQGILEDSKQKILNQTITLNAASEIDRITHIINLLIKFNSPKLGVEEKNETLKQFVKKIHFTRVIPEEIRRLTTRNEVRQKYPFEVEMEFF</sequence>
<dbReference type="AlphaFoldDB" id="A0A559JGL1"/>
<dbReference type="OrthoDB" id="65783at2"/>
<dbReference type="GO" id="GO:0000150">
    <property type="term" value="F:DNA strand exchange activity"/>
    <property type="evidence" value="ECO:0007669"/>
    <property type="project" value="InterPro"/>
</dbReference>
<dbReference type="Gene3D" id="3.40.50.1390">
    <property type="entry name" value="Resolvase, N-terminal catalytic domain"/>
    <property type="match status" value="1"/>
</dbReference>
<evidence type="ECO:0000313" key="2">
    <source>
        <dbReference type="EMBL" id="TVX99019.1"/>
    </source>
</evidence>
<name>A0A559JGL1_9BACL</name>
<dbReference type="InterPro" id="IPR038109">
    <property type="entry name" value="DNA_bind_recomb_sf"/>
</dbReference>
<evidence type="ECO:0000313" key="3">
    <source>
        <dbReference type="Proteomes" id="UP000317036"/>
    </source>
</evidence>
<comment type="caution">
    <text evidence="2">The sequence shown here is derived from an EMBL/GenBank/DDBJ whole genome shotgun (WGS) entry which is preliminary data.</text>
</comment>
<dbReference type="InterPro" id="IPR006119">
    <property type="entry name" value="Resolv_N"/>
</dbReference>
<dbReference type="SUPFAM" id="SSF53041">
    <property type="entry name" value="Resolvase-like"/>
    <property type="match status" value="1"/>
</dbReference>
<evidence type="ECO:0000259" key="1">
    <source>
        <dbReference type="PROSITE" id="PS51737"/>
    </source>
</evidence>
<dbReference type="RefSeq" id="WP_144854988.1">
    <property type="nucleotide sequence ID" value="NZ_VNJI01000084.1"/>
</dbReference>
<dbReference type="Gene3D" id="3.90.1750.20">
    <property type="entry name" value="Putative Large Serine Recombinase, Chain B, Domain 2"/>
    <property type="match status" value="1"/>
</dbReference>
<dbReference type="PANTHER" id="PTHR30461:SF23">
    <property type="entry name" value="DNA RECOMBINASE-RELATED"/>
    <property type="match status" value="1"/>
</dbReference>
<dbReference type="EMBL" id="VNJI01000084">
    <property type="protein sequence ID" value="TVX99019.1"/>
    <property type="molecule type" value="Genomic_DNA"/>
</dbReference>
<dbReference type="InterPro" id="IPR011109">
    <property type="entry name" value="DNA_bind_recombinase_dom"/>
</dbReference>
<dbReference type="Proteomes" id="UP000317036">
    <property type="component" value="Unassembled WGS sequence"/>
</dbReference>
<dbReference type="SMART" id="SM00857">
    <property type="entry name" value="Resolvase"/>
    <property type="match status" value="1"/>
</dbReference>
<feature type="domain" description="Recombinase" evidence="1">
    <location>
        <begin position="165"/>
        <end position="289"/>
    </location>
</feature>
<dbReference type="PANTHER" id="PTHR30461">
    <property type="entry name" value="DNA-INVERTASE FROM LAMBDOID PROPHAGE"/>
    <property type="match status" value="1"/>
</dbReference>
<gene>
    <name evidence="2" type="ORF">FPZ49_34095</name>
</gene>
<keyword evidence="3" id="KW-1185">Reference proteome</keyword>
<accession>A0A559JGL1</accession>